<dbReference type="PROSITE" id="PS51670">
    <property type="entry name" value="SHKT"/>
    <property type="match status" value="1"/>
</dbReference>
<dbReference type="Pfam" id="PF01549">
    <property type="entry name" value="ShK"/>
    <property type="match status" value="1"/>
</dbReference>
<name>A0A0M3IK56_ASCLU</name>
<sequence length="99" mass="11005">MSIFYGRDWLPYQISVDLCLDKLVAGALAQLSPPKTSKFKCLRNGCCDEHEWCRFWASIGECEANPAWMKINCQLACNSCRAPGGAQETITVTTELLGE</sequence>
<dbReference type="Proteomes" id="UP000036681">
    <property type="component" value="Unplaced"/>
</dbReference>
<reference evidence="4" key="1">
    <citation type="submission" date="2017-02" db="UniProtKB">
        <authorList>
            <consortium name="WormBaseParasite"/>
        </authorList>
    </citation>
    <scope>IDENTIFICATION</scope>
</reference>
<protein>
    <submittedName>
        <fullName evidence="4">ShKT domain-containing protein</fullName>
    </submittedName>
</protein>
<evidence type="ECO:0000256" key="1">
    <source>
        <dbReference type="PROSITE-ProRule" id="PRU01005"/>
    </source>
</evidence>
<keyword evidence="3" id="KW-1185">Reference proteome</keyword>
<dbReference type="SMART" id="SM00254">
    <property type="entry name" value="ShKT"/>
    <property type="match status" value="1"/>
</dbReference>
<dbReference type="WBParaSite" id="ALUE_0001910301-mRNA-1">
    <property type="protein sequence ID" value="ALUE_0001910301-mRNA-1"/>
    <property type="gene ID" value="ALUE_0001910301"/>
</dbReference>
<dbReference type="InterPro" id="IPR003582">
    <property type="entry name" value="ShKT_dom"/>
</dbReference>
<dbReference type="AlphaFoldDB" id="A0A0M3IK56"/>
<evidence type="ECO:0000259" key="2">
    <source>
        <dbReference type="PROSITE" id="PS51670"/>
    </source>
</evidence>
<evidence type="ECO:0000313" key="3">
    <source>
        <dbReference type="Proteomes" id="UP000036681"/>
    </source>
</evidence>
<accession>A0A0M3IK56</accession>
<organism evidence="3 4">
    <name type="scientific">Ascaris lumbricoides</name>
    <name type="common">Giant roundworm</name>
    <dbReference type="NCBI Taxonomy" id="6252"/>
    <lineage>
        <taxon>Eukaryota</taxon>
        <taxon>Metazoa</taxon>
        <taxon>Ecdysozoa</taxon>
        <taxon>Nematoda</taxon>
        <taxon>Chromadorea</taxon>
        <taxon>Rhabditida</taxon>
        <taxon>Spirurina</taxon>
        <taxon>Ascaridomorpha</taxon>
        <taxon>Ascaridoidea</taxon>
        <taxon>Ascarididae</taxon>
        <taxon>Ascaris</taxon>
    </lineage>
</organism>
<proteinExistence type="predicted"/>
<feature type="domain" description="ShKT" evidence="2">
    <location>
        <begin position="41"/>
        <end position="80"/>
    </location>
</feature>
<comment type="caution">
    <text evidence="1">Lacks conserved residue(s) required for the propagation of feature annotation.</text>
</comment>
<evidence type="ECO:0000313" key="4">
    <source>
        <dbReference type="WBParaSite" id="ALUE_0001910301-mRNA-1"/>
    </source>
</evidence>